<dbReference type="EMBL" id="RAHC01000006">
    <property type="protein sequence ID" value="RUP76641.1"/>
    <property type="molecule type" value="Genomic_DNA"/>
</dbReference>
<proteinExistence type="predicted"/>
<protein>
    <recommendedName>
        <fullName evidence="4">DDE Tnp4 domain-containing protein</fullName>
    </recommendedName>
</protein>
<evidence type="ECO:0000256" key="1">
    <source>
        <dbReference type="SAM" id="MobiDB-lite"/>
    </source>
</evidence>
<gene>
    <name evidence="2" type="ORF">D6D54_05505</name>
</gene>
<name>A0A3S0SL99_9MOLU</name>
<feature type="compositionally biased region" description="Basic residues" evidence="1">
    <location>
        <begin position="59"/>
        <end position="75"/>
    </location>
</feature>
<evidence type="ECO:0000313" key="3">
    <source>
        <dbReference type="Proteomes" id="UP000274545"/>
    </source>
</evidence>
<dbReference type="RefSeq" id="WP_127093020.1">
    <property type="nucleotide sequence ID" value="NZ_RAHC01000006.1"/>
</dbReference>
<dbReference type="AlphaFoldDB" id="A0A3S0SL99"/>
<sequence>MVKVLILVRLNCYRNIKWIEDILIKNSDFQQLAGKKALINDYFNNKTIIIDATETPIQRPKKRQKQSYSGKKKKTHDQNTSNYRTRKKKKIIATSFSLGKKQDYALLDFLHYLLKNCKNICKKDTNRKI</sequence>
<organism evidence="2 3">
    <name type="scientific">Spiroplasma poulsonii</name>
    <dbReference type="NCBI Taxonomy" id="2138"/>
    <lineage>
        <taxon>Bacteria</taxon>
        <taxon>Bacillati</taxon>
        <taxon>Mycoplasmatota</taxon>
        <taxon>Mollicutes</taxon>
        <taxon>Entomoplasmatales</taxon>
        <taxon>Spiroplasmataceae</taxon>
        <taxon>Spiroplasma</taxon>
    </lineage>
</organism>
<evidence type="ECO:0008006" key="4">
    <source>
        <dbReference type="Google" id="ProtNLM"/>
    </source>
</evidence>
<comment type="caution">
    <text evidence="2">The sequence shown here is derived from an EMBL/GenBank/DDBJ whole genome shotgun (WGS) entry which is preliminary data.</text>
</comment>
<evidence type="ECO:0000313" key="2">
    <source>
        <dbReference type="EMBL" id="RUP76641.1"/>
    </source>
</evidence>
<dbReference type="Proteomes" id="UP000274545">
    <property type="component" value="Unassembled WGS sequence"/>
</dbReference>
<accession>A0A3S0SL99</accession>
<feature type="region of interest" description="Disordered" evidence="1">
    <location>
        <begin position="54"/>
        <end position="86"/>
    </location>
</feature>
<reference evidence="2 3" key="1">
    <citation type="journal article" date="2019" name="Genome Biol. Evol.">
        <title>Toxin and genome evolution in a Drosophila defensive symbiosis.</title>
        <authorList>
            <person name="Ballinger M.J."/>
            <person name="Gawryluk R.M."/>
            <person name="Perlman S.J."/>
        </authorList>
    </citation>
    <scope>NUCLEOTIDE SEQUENCE [LARGE SCALE GENOMIC DNA]</scope>
    <source>
        <strain evidence="3">sNeo</strain>
    </source>
</reference>